<feature type="domain" description="Gamma tubulin complex component protein N-terminal" evidence="7">
    <location>
        <begin position="181"/>
        <end position="582"/>
    </location>
</feature>
<dbReference type="InterPro" id="IPR041470">
    <property type="entry name" value="GCP_N"/>
</dbReference>
<name>A0AA39QQY3_9LECA</name>
<reference evidence="8" key="1">
    <citation type="submission" date="2023-03" db="EMBL/GenBank/DDBJ databases">
        <title>Complete genome of Cladonia borealis.</title>
        <authorList>
            <person name="Park H."/>
        </authorList>
    </citation>
    <scope>NUCLEOTIDE SEQUENCE</scope>
    <source>
        <strain evidence="8">ANT050790</strain>
    </source>
</reference>
<evidence type="ECO:0000313" key="9">
    <source>
        <dbReference type="Proteomes" id="UP001166286"/>
    </source>
</evidence>
<accession>A0AA39QQY3</accession>
<comment type="subcellular location">
    <subcellularLocation>
        <location evidence="5">Cytoplasm</location>
        <location evidence="5">Cytoskeleton</location>
        <location evidence="5">Microtubule organizing center</location>
    </subcellularLocation>
</comment>
<evidence type="ECO:0000256" key="5">
    <source>
        <dbReference type="RuleBase" id="RU363050"/>
    </source>
</evidence>
<dbReference type="GO" id="GO:0000278">
    <property type="term" value="P:mitotic cell cycle"/>
    <property type="evidence" value="ECO:0007669"/>
    <property type="project" value="TreeGrafter"/>
</dbReference>
<evidence type="ECO:0000259" key="7">
    <source>
        <dbReference type="Pfam" id="PF17681"/>
    </source>
</evidence>
<protein>
    <recommendedName>
        <fullName evidence="5">Spindle pole body component</fullName>
    </recommendedName>
</protein>
<dbReference type="GO" id="GO:0005816">
    <property type="term" value="C:spindle pole body"/>
    <property type="evidence" value="ECO:0007669"/>
    <property type="project" value="UniProtKB-ARBA"/>
</dbReference>
<dbReference type="GO" id="GO:0000930">
    <property type="term" value="C:gamma-tubulin complex"/>
    <property type="evidence" value="ECO:0007669"/>
    <property type="project" value="TreeGrafter"/>
</dbReference>
<evidence type="ECO:0000256" key="1">
    <source>
        <dbReference type="ARBA" id="ARBA00010337"/>
    </source>
</evidence>
<dbReference type="GO" id="GO:0031122">
    <property type="term" value="P:cytoplasmic microtubule organization"/>
    <property type="evidence" value="ECO:0007669"/>
    <property type="project" value="TreeGrafter"/>
</dbReference>
<comment type="similarity">
    <text evidence="1 5">Belongs to the TUBGCP family.</text>
</comment>
<proteinExistence type="inferred from homology"/>
<dbReference type="AlphaFoldDB" id="A0AA39QQY3"/>
<comment type="caution">
    <text evidence="8">The sequence shown here is derived from an EMBL/GenBank/DDBJ whole genome shotgun (WGS) entry which is preliminary data.</text>
</comment>
<dbReference type="InterPro" id="IPR040457">
    <property type="entry name" value="GCP_C"/>
</dbReference>
<evidence type="ECO:0000256" key="3">
    <source>
        <dbReference type="ARBA" id="ARBA00022701"/>
    </source>
</evidence>
<dbReference type="InterPro" id="IPR042241">
    <property type="entry name" value="GCP_C_sf"/>
</dbReference>
<keyword evidence="3 5" id="KW-0493">Microtubule</keyword>
<dbReference type="GO" id="GO:0051321">
    <property type="term" value="P:meiotic cell cycle"/>
    <property type="evidence" value="ECO:0007669"/>
    <property type="project" value="TreeGrafter"/>
</dbReference>
<feature type="domain" description="Gamma tubulin complex component C-terminal" evidence="6">
    <location>
        <begin position="585"/>
        <end position="940"/>
    </location>
</feature>
<dbReference type="GO" id="GO:0000922">
    <property type="term" value="C:spindle pole"/>
    <property type="evidence" value="ECO:0007669"/>
    <property type="project" value="InterPro"/>
</dbReference>
<dbReference type="PANTHER" id="PTHR19302:SF70">
    <property type="entry name" value="GAMMA-TUBULIN COMPLEX COMPONENT 6"/>
    <property type="match status" value="1"/>
</dbReference>
<evidence type="ECO:0000256" key="2">
    <source>
        <dbReference type="ARBA" id="ARBA00022490"/>
    </source>
</evidence>
<evidence type="ECO:0000259" key="6">
    <source>
        <dbReference type="Pfam" id="PF04130"/>
    </source>
</evidence>
<dbReference type="GO" id="GO:0051225">
    <property type="term" value="P:spindle assembly"/>
    <property type="evidence" value="ECO:0007669"/>
    <property type="project" value="TreeGrafter"/>
</dbReference>
<dbReference type="GO" id="GO:0051011">
    <property type="term" value="F:microtubule minus-end binding"/>
    <property type="evidence" value="ECO:0007669"/>
    <property type="project" value="TreeGrafter"/>
</dbReference>
<dbReference type="GO" id="GO:0043015">
    <property type="term" value="F:gamma-tubulin binding"/>
    <property type="evidence" value="ECO:0007669"/>
    <property type="project" value="InterPro"/>
</dbReference>
<gene>
    <name evidence="8" type="ORF">JMJ35_010051</name>
</gene>
<dbReference type="GO" id="GO:0007020">
    <property type="term" value="P:microtubule nucleation"/>
    <property type="evidence" value="ECO:0007669"/>
    <property type="project" value="InterPro"/>
</dbReference>
<sequence length="942" mass="105225">MAELADDGNAFAIPDLWGKSSLANFEEDTANSLALGFEPLTDLFHSHDDVFGISKNLELQLPDLSSYTYGPLEDLGALDTSSVSSSPESFEVPEVLETDIWSFPDTDQSGGINTALNSWERFYDRNFQESRTVYISEGGPQVFDAALAAAARTTEDDDLSSGPGRVVQSGPLLSCLFQLGLGRESILYSYSQDLQSFQPRLTDGRMTGYSLETFQSLSDSFIDYGNKTKELRSFIDRTQASSGSFPALMASAGSFSSLLNTLHVEIGEALKSVHTLLKLQSLFERPGQILTLLSDLGHKLARTETDEELLSKLYDIVLDSEHSAIWMRLILFHILKFASKPWLESAGGWLGLKALSVPGTRGQWPKFVSVTEGARKAEHGKDVKETEYDLEPRAMPTFFADEDARTLFETGRSLRLLEAHQPEHPLLEAASFGLKEIPKLEWCSSWVDLENIQKKAQEYESNLLKAISDFDSHGGSKSLGHKDVDDPGQNQFEVAGLSEDTAKAYISASIAALEKPLARLDTSPDSGILSAPTQDKSMILDTLDEEVFSPPISLLPVLSFNPLISIQAQLINRSCLRLLFKEHNLRSHFSLLHRYSLFGDAVFASRLSHALFDPELPTAERRQGRSRAGISGLKLGSRDTWPPASSELRLALMGILTESYHDTGQMEGASLFNNELPGGLSFAIRDMSEEELKRCMDPNSIEALDFLRLQYNPPPPLSALITQESLLKYDAVFKLLLRTVRMLFVVNQLFQDTKDCVARSDYLSQRFRIESHHFTLAISGHFFDGVQANWSILESKLKDTERALDRNGPESLANLRDFHEQILDRMMFTLILRKRQAQVMKLLEEIFSLILQFARHIRSKACEKSEVADSMSDIRQIYEKFKKKVRVLISVCRGLSERRGEGGTTAHEAFQVVSRSDETSEDGGNMMGQLLLKFEMSGFYGR</sequence>
<keyword evidence="2 5" id="KW-0963">Cytoplasm</keyword>
<evidence type="ECO:0000256" key="4">
    <source>
        <dbReference type="ARBA" id="ARBA00023212"/>
    </source>
</evidence>
<evidence type="ECO:0000313" key="8">
    <source>
        <dbReference type="EMBL" id="KAK0507528.1"/>
    </source>
</evidence>
<organism evidence="8 9">
    <name type="scientific">Cladonia borealis</name>
    <dbReference type="NCBI Taxonomy" id="184061"/>
    <lineage>
        <taxon>Eukaryota</taxon>
        <taxon>Fungi</taxon>
        <taxon>Dikarya</taxon>
        <taxon>Ascomycota</taxon>
        <taxon>Pezizomycotina</taxon>
        <taxon>Lecanoromycetes</taxon>
        <taxon>OSLEUM clade</taxon>
        <taxon>Lecanoromycetidae</taxon>
        <taxon>Lecanorales</taxon>
        <taxon>Lecanorineae</taxon>
        <taxon>Cladoniaceae</taxon>
        <taxon>Cladonia</taxon>
    </lineage>
</organism>
<dbReference type="Pfam" id="PF17681">
    <property type="entry name" value="GCP_N_terminal"/>
    <property type="match status" value="1"/>
</dbReference>
<dbReference type="GO" id="GO:0005874">
    <property type="term" value="C:microtubule"/>
    <property type="evidence" value="ECO:0007669"/>
    <property type="project" value="UniProtKB-KW"/>
</dbReference>
<dbReference type="PANTHER" id="PTHR19302">
    <property type="entry name" value="GAMMA TUBULIN COMPLEX PROTEIN"/>
    <property type="match status" value="1"/>
</dbReference>
<dbReference type="InterPro" id="IPR007259">
    <property type="entry name" value="GCP"/>
</dbReference>
<keyword evidence="4 5" id="KW-0206">Cytoskeleton</keyword>
<keyword evidence="9" id="KW-1185">Reference proteome</keyword>
<dbReference type="Proteomes" id="UP001166286">
    <property type="component" value="Unassembled WGS sequence"/>
</dbReference>
<dbReference type="Pfam" id="PF04130">
    <property type="entry name" value="GCP_C_terminal"/>
    <property type="match status" value="1"/>
</dbReference>
<dbReference type="EMBL" id="JAFEKC020000023">
    <property type="protein sequence ID" value="KAK0507528.1"/>
    <property type="molecule type" value="Genomic_DNA"/>
</dbReference>
<dbReference type="Gene3D" id="1.20.120.1900">
    <property type="entry name" value="Gamma-tubulin complex, C-terminal domain"/>
    <property type="match status" value="1"/>
</dbReference>